<reference evidence="1 2" key="1">
    <citation type="submission" date="2020-01" db="EMBL/GenBank/DDBJ databases">
        <title>Draft genome sequence of Cand. Neptunochlamydia vexilliferae K9.</title>
        <authorList>
            <person name="Schulz F."/>
            <person name="Koestlbacher S."/>
            <person name="Wascher F."/>
            <person name="Pizzetti I."/>
            <person name="Horn M."/>
        </authorList>
    </citation>
    <scope>NUCLEOTIDE SEQUENCE [LARGE SCALE GENOMIC DNA]</scope>
    <source>
        <strain evidence="1 2">K9</strain>
    </source>
</reference>
<dbReference type="RefSeq" id="WP_194848267.1">
    <property type="nucleotide sequence ID" value="NZ_JAAEJV010000053.1"/>
</dbReference>
<gene>
    <name evidence="1" type="ORF">NEPTK9_001467</name>
</gene>
<sequence>MSVSSIDLENQAPLEEELNLSKSLEGLSVYIKNRYGPILATSGYRLKSGMRGLSLVLNFLFARMEKQGKGSIYEKVSQNITSLSTRRIVWSWNTNEFIKNFQALSREKHHISRQDLKEVSINILRSAYDDIPSFCCDYCSDSRLETIRTSLIGISFFLGNENFDKEVDRTVEEMRNYFTSKVVLTPNRMRHQQIVVRAYIQRLLEKLENE</sequence>
<comment type="caution">
    <text evidence="1">The sequence shown here is derived from an EMBL/GenBank/DDBJ whole genome shotgun (WGS) entry which is preliminary data.</text>
</comment>
<accession>A0ABS0B0M2</accession>
<dbReference type="Proteomes" id="UP001194714">
    <property type="component" value="Unassembled WGS sequence"/>
</dbReference>
<organism evidence="1 2">
    <name type="scientific">Candidatus Neptunichlamydia vexilliferae</name>
    <dbReference type="NCBI Taxonomy" id="1651774"/>
    <lineage>
        <taxon>Bacteria</taxon>
        <taxon>Pseudomonadati</taxon>
        <taxon>Chlamydiota</taxon>
        <taxon>Chlamydiia</taxon>
        <taxon>Parachlamydiales</taxon>
        <taxon>Simkaniaceae</taxon>
        <taxon>Candidatus Neptunichlamydia</taxon>
    </lineage>
</organism>
<proteinExistence type="predicted"/>
<keyword evidence="2" id="KW-1185">Reference proteome</keyword>
<protein>
    <submittedName>
        <fullName evidence="1">Uncharacterized protein</fullName>
    </submittedName>
</protein>
<evidence type="ECO:0000313" key="2">
    <source>
        <dbReference type="Proteomes" id="UP001194714"/>
    </source>
</evidence>
<dbReference type="EMBL" id="JAAEJV010000053">
    <property type="protein sequence ID" value="MBF5059943.1"/>
    <property type="molecule type" value="Genomic_DNA"/>
</dbReference>
<evidence type="ECO:0000313" key="1">
    <source>
        <dbReference type="EMBL" id="MBF5059943.1"/>
    </source>
</evidence>
<name>A0ABS0B0M2_9BACT</name>